<organism evidence="1 2">
    <name type="scientific">Gossypium mustelinum</name>
    <name type="common">Cotton</name>
    <name type="synonym">Gossypium caicoense</name>
    <dbReference type="NCBI Taxonomy" id="34275"/>
    <lineage>
        <taxon>Eukaryota</taxon>
        <taxon>Viridiplantae</taxon>
        <taxon>Streptophyta</taxon>
        <taxon>Embryophyta</taxon>
        <taxon>Tracheophyta</taxon>
        <taxon>Spermatophyta</taxon>
        <taxon>Magnoliopsida</taxon>
        <taxon>eudicotyledons</taxon>
        <taxon>Gunneridae</taxon>
        <taxon>Pentapetalae</taxon>
        <taxon>rosids</taxon>
        <taxon>malvids</taxon>
        <taxon>Malvales</taxon>
        <taxon>Malvaceae</taxon>
        <taxon>Malvoideae</taxon>
        <taxon>Gossypium</taxon>
    </lineage>
</organism>
<evidence type="ECO:0000313" key="1">
    <source>
        <dbReference type="EMBL" id="TYI64257.1"/>
    </source>
</evidence>
<dbReference type="AlphaFoldDB" id="A0A5D2TGN6"/>
<protein>
    <submittedName>
        <fullName evidence="1">Uncharacterized protein</fullName>
    </submittedName>
</protein>
<dbReference type="EMBL" id="CM017657">
    <property type="protein sequence ID" value="TYI64257.1"/>
    <property type="molecule type" value="Genomic_DNA"/>
</dbReference>
<reference evidence="1 2" key="1">
    <citation type="submission" date="2019-07" db="EMBL/GenBank/DDBJ databases">
        <title>WGS assembly of Gossypium mustelinum.</title>
        <authorList>
            <person name="Chen Z.J."/>
            <person name="Sreedasyam A."/>
            <person name="Ando A."/>
            <person name="Song Q."/>
            <person name="De L."/>
            <person name="Hulse-Kemp A."/>
            <person name="Ding M."/>
            <person name="Ye W."/>
            <person name="Kirkbride R."/>
            <person name="Jenkins J."/>
            <person name="Plott C."/>
            <person name="Lovell J."/>
            <person name="Lin Y.-M."/>
            <person name="Vaughn R."/>
            <person name="Liu B."/>
            <person name="Li W."/>
            <person name="Simpson S."/>
            <person name="Scheffler B."/>
            <person name="Saski C."/>
            <person name="Grover C."/>
            <person name="Hu G."/>
            <person name="Conover J."/>
            <person name="Carlson J."/>
            <person name="Shu S."/>
            <person name="Boston L."/>
            <person name="Williams M."/>
            <person name="Peterson D."/>
            <person name="Mcgee K."/>
            <person name="Jones D."/>
            <person name="Wendel J."/>
            <person name="Stelly D."/>
            <person name="Grimwood J."/>
            <person name="Schmutz J."/>
        </authorList>
    </citation>
    <scope>NUCLEOTIDE SEQUENCE [LARGE SCALE GENOMIC DNA]</scope>
    <source>
        <strain evidence="1">1408120.09</strain>
    </source>
</reference>
<accession>A0A5D2TGN6</accession>
<gene>
    <name evidence="1" type="ORF">E1A91_D09G075700v1</name>
</gene>
<proteinExistence type="predicted"/>
<name>A0A5D2TGN6_GOSMU</name>
<keyword evidence="2" id="KW-1185">Reference proteome</keyword>
<evidence type="ECO:0000313" key="2">
    <source>
        <dbReference type="Proteomes" id="UP000323597"/>
    </source>
</evidence>
<sequence length="140" mass="15870">MDIFHVNRKAVPPFFKISFFYFSLDFRPDGGRLRHVAIIASSWLCRERWSEPEKDGLSTPFPNPFKDPTLWTQEAEKGGVFRTLFSSIPTLKKVSSDVLSKPGCWSRWAEGRCGTGRDGGVEVRGSEDPRYDALGSFVFC</sequence>
<dbReference type="Proteomes" id="UP000323597">
    <property type="component" value="Chromosome D09"/>
</dbReference>